<comment type="caution">
    <text evidence="2">The sequence shown here is derived from an EMBL/GenBank/DDBJ whole genome shotgun (WGS) entry which is preliminary data.</text>
</comment>
<dbReference type="InterPro" id="IPR051304">
    <property type="entry name" value="SCF_F-box_domain"/>
</dbReference>
<name>A0ABD1ACN4_CARAN</name>
<dbReference type="EMBL" id="JBANAX010000533">
    <property type="protein sequence ID" value="KAL1204551.1"/>
    <property type="molecule type" value="Genomic_DNA"/>
</dbReference>
<protein>
    <submittedName>
        <fullName evidence="2">F-box/kelch-repeat protein</fullName>
    </submittedName>
</protein>
<evidence type="ECO:0000313" key="3">
    <source>
        <dbReference type="Proteomes" id="UP001558713"/>
    </source>
</evidence>
<proteinExistence type="predicted"/>
<dbReference type="PANTHER" id="PTHR47123:SF24">
    <property type="entry name" value="LOW PROTEIN: F-BOX_KELCH-REPEAT PROTEIN"/>
    <property type="match status" value="1"/>
</dbReference>
<dbReference type="InterPro" id="IPR005174">
    <property type="entry name" value="KIB1-4_b-propeller"/>
</dbReference>
<accession>A0ABD1ACN4</accession>
<gene>
    <name evidence="2" type="ORF">V5N11_019942</name>
</gene>
<keyword evidence="3" id="KW-1185">Reference proteome</keyword>
<dbReference type="PANTHER" id="PTHR47123">
    <property type="entry name" value="F-BOX PROTEIN SKIP23"/>
    <property type="match status" value="1"/>
</dbReference>
<organism evidence="2 3">
    <name type="scientific">Cardamine amara subsp. amara</name>
    <dbReference type="NCBI Taxonomy" id="228776"/>
    <lineage>
        <taxon>Eukaryota</taxon>
        <taxon>Viridiplantae</taxon>
        <taxon>Streptophyta</taxon>
        <taxon>Embryophyta</taxon>
        <taxon>Tracheophyta</taxon>
        <taxon>Spermatophyta</taxon>
        <taxon>Magnoliopsida</taxon>
        <taxon>eudicotyledons</taxon>
        <taxon>Gunneridae</taxon>
        <taxon>Pentapetalae</taxon>
        <taxon>rosids</taxon>
        <taxon>malvids</taxon>
        <taxon>Brassicales</taxon>
        <taxon>Brassicaceae</taxon>
        <taxon>Cardamineae</taxon>
        <taxon>Cardamine</taxon>
    </lineage>
</organism>
<evidence type="ECO:0000313" key="2">
    <source>
        <dbReference type="EMBL" id="KAL1204551.1"/>
    </source>
</evidence>
<dbReference type="AlphaFoldDB" id="A0ABD1ACN4"/>
<feature type="domain" description="KIB1-4 beta-propeller" evidence="1">
    <location>
        <begin position="2"/>
        <end position="145"/>
    </location>
</feature>
<dbReference type="Pfam" id="PF03478">
    <property type="entry name" value="Beta-prop_KIB1-4"/>
    <property type="match status" value="1"/>
</dbReference>
<evidence type="ECO:0000259" key="1">
    <source>
        <dbReference type="Pfam" id="PF03478"/>
    </source>
</evidence>
<reference evidence="2 3" key="1">
    <citation type="submission" date="2024-04" db="EMBL/GenBank/DDBJ databases">
        <title>Genome assembly C_amara_ONT_v2.</title>
        <authorList>
            <person name="Yant L."/>
            <person name="Moore C."/>
            <person name="Slenker M."/>
        </authorList>
    </citation>
    <scope>NUCLEOTIDE SEQUENCE [LARGE SCALE GENOMIC DNA]</scope>
    <source>
        <tissue evidence="2">Leaf</tissue>
    </source>
</reference>
<dbReference type="Proteomes" id="UP001558713">
    <property type="component" value="Unassembled WGS sequence"/>
</dbReference>
<sequence length="188" mass="21348">MRWMRLKEISIASCKDVVSFRSRFYAVFLNGNVFVFDPYSLEATPLIHSQPFRSQKYLVPSGNEELFLVEGTIPDADVIDFGRLTCRVSRLDEEAREWVVVSDLGDRVLFIGEHGNVSCSGKELPDGCGVSGNSMLFTDWPGHEIYFCKYGVETEYAEDDLNFWRLSREYGASVLNKSPPVVALRIED</sequence>